<keyword evidence="5" id="KW-0378">Hydrolase</keyword>
<proteinExistence type="inferred from homology"/>
<dbReference type="InterPro" id="IPR013029">
    <property type="entry name" value="YchF_C"/>
</dbReference>
<dbReference type="CDD" id="cd04867">
    <property type="entry name" value="TGS_YchF_OLA1"/>
    <property type="match status" value="1"/>
</dbReference>
<evidence type="ECO:0000256" key="4">
    <source>
        <dbReference type="ARBA" id="ARBA00022840"/>
    </source>
</evidence>
<dbReference type="PANTHER" id="PTHR23305">
    <property type="entry name" value="OBG GTPASE FAMILY"/>
    <property type="match status" value="1"/>
</dbReference>
<dbReference type="InterPro" id="IPR041706">
    <property type="entry name" value="YchF_N"/>
</dbReference>
<gene>
    <name evidence="8" type="ORF">MONBRDRAFT_20905</name>
</gene>
<dbReference type="CDD" id="cd01900">
    <property type="entry name" value="YchF"/>
    <property type="match status" value="1"/>
</dbReference>
<dbReference type="PROSITE" id="PS51710">
    <property type="entry name" value="G_OBG"/>
    <property type="match status" value="1"/>
</dbReference>
<dbReference type="GO" id="GO:0046872">
    <property type="term" value="F:metal ion binding"/>
    <property type="evidence" value="ECO:0007669"/>
    <property type="project" value="UniProtKB-KW"/>
</dbReference>
<evidence type="ECO:0000259" key="7">
    <source>
        <dbReference type="PROSITE" id="PS51880"/>
    </source>
</evidence>
<dbReference type="FunFam" id="1.10.150.300:FF:000004">
    <property type="entry name" value="Ribosome-binding ATPase YchF"/>
    <property type="match status" value="1"/>
</dbReference>
<feature type="domain" description="OBG-type G" evidence="6">
    <location>
        <begin position="34"/>
        <end position="285"/>
    </location>
</feature>
<dbReference type="InterPro" id="IPR004095">
    <property type="entry name" value="TGS"/>
</dbReference>
<dbReference type="eggNOG" id="KOG1491">
    <property type="taxonomic scope" value="Eukaryota"/>
</dbReference>
<evidence type="ECO:0000256" key="1">
    <source>
        <dbReference type="ARBA" id="ARBA00001946"/>
    </source>
</evidence>
<dbReference type="OMA" id="ARQWTIR"/>
<comment type="subunit">
    <text evidence="5">Monomer.</text>
</comment>
<dbReference type="InParanoid" id="A9UXF4"/>
<comment type="similarity">
    <text evidence="5">Belongs to the TRAFAC class OBG-HflX-like GTPase superfamily. OBG GTPase family. YchF/OLA1 subfamily.</text>
</comment>
<dbReference type="GO" id="GO:0016887">
    <property type="term" value="F:ATP hydrolysis activity"/>
    <property type="evidence" value="ECO:0000318"/>
    <property type="project" value="GO_Central"/>
</dbReference>
<dbReference type="InterPro" id="IPR012675">
    <property type="entry name" value="Beta-grasp_dom_sf"/>
</dbReference>
<dbReference type="Gene3D" id="3.40.50.300">
    <property type="entry name" value="P-loop containing nucleotide triphosphate hydrolases"/>
    <property type="match status" value="1"/>
</dbReference>
<dbReference type="STRING" id="81824.A9UXF4"/>
<evidence type="ECO:0000313" key="8">
    <source>
        <dbReference type="EMBL" id="EDQ89996.1"/>
    </source>
</evidence>
<dbReference type="KEGG" id="mbr:MONBRDRAFT_20905"/>
<dbReference type="InterPro" id="IPR006073">
    <property type="entry name" value="GTP-bd"/>
</dbReference>
<dbReference type="Proteomes" id="UP000001357">
    <property type="component" value="Unassembled WGS sequence"/>
</dbReference>
<keyword evidence="4 5" id="KW-0067">ATP-binding</keyword>
<dbReference type="SUPFAM" id="SSF52540">
    <property type="entry name" value="P-loop containing nucleoside triphosphate hydrolases"/>
    <property type="match status" value="1"/>
</dbReference>
<dbReference type="PROSITE" id="PS51880">
    <property type="entry name" value="TGS"/>
    <property type="match status" value="1"/>
</dbReference>
<comment type="function">
    <text evidence="5">Hydrolyzes ATP, and can also hydrolyze GTP with lower efficiency. Has lower affinity for GTP.</text>
</comment>
<dbReference type="EMBL" id="CH991549">
    <property type="protein sequence ID" value="EDQ89996.1"/>
    <property type="molecule type" value="Genomic_DNA"/>
</dbReference>
<comment type="caution">
    <text evidence="5">Lacks conserved residue(s) required for the propagation of feature annotation.</text>
</comment>
<dbReference type="InterPro" id="IPR031167">
    <property type="entry name" value="G_OBG"/>
</dbReference>
<feature type="binding site" evidence="5">
    <location>
        <begin position="43"/>
        <end position="48"/>
    </location>
    <ligand>
        <name>ATP</name>
        <dbReference type="ChEBI" id="CHEBI:30616"/>
    </ligand>
</feature>
<keyword evidence="3 5" id="KW-0547">Nucleotide-binding</keyword>
<evidence type="ECO:0000259" key="6">
    <source>
        <dbReference type="PROSITE" id="PS51710"/>
    </source>
</evidence>
<sequence length="394" mass="42996">MLFGATWGRQFVPSLRAAWAGTARLSTSRRVGALKTGLVGLPNVGKSSLFNALLGTTQAEAANYPFCTIEPNVGTVLLPDERLDRLAHQQQAQRTVYTTLQYVDIAGLVRDASQGAGLGNQFLANIRECDLVVHVVRVFPDENVTHVEERIDPLADIDIIELELQLADLGQIERLRAKHKNLRLKEPVMHAAAEKLHHGLNSGLPASACELTEEEVAAVRSLGLITLKPMIYAINTEEDQLAEPTGATAELVSALAERGQHGVLVSAKFESELAILPPEDRLLFLEDLGLTPSQTGLGKLVRASYQRLDLLSFFTAGVTEARAWSLQRGAMAPQAAGVIHSDFEKHFIKAEVIAWDQLLEAGGFSQARERGWIRLEGREYAVQDGDVIVFKTAA</sequence>
<dbReference type="Gene3D" id="3.10.20.30">
    <property type="match status" value="1"/>
</dbReference>
<dbReference type="Gene3D" id="1.10.150.300">
    <property type="entry name" value="TGS-like domain"/>
    <property type="match status" value="1"/>
</dbReference>
<organism evidence="8 9">
    <name type="scientific">Monosiga brevicollis</name>
    <name type="common">Choanoflagellate</name>
    <dbReference type="NCBI Taxonomy" id="81824"/>
    <lineage>
        <taxon>Eukaryota</taxon>
        <taxon>Choanoflagellata</taxon>
        <taxon>Craspedida</taxon>
        <taxon>Salpingoecidae</taxon>
        <taxon>Monosiga</taxon>
    </lineage>
</organism>
<keyword evidence="2" id="KW-0479">Metal-binding</keyword>
<dbReference type="InterPro" id="IPR012676">
    <property type="entry name" value="TGS-like"/>
</dbReference>
<dbReference type="InterPro" id="IPR027417">
    <property type="entry name" value="P-loop_NTPase"/>
</dbReference>
<dbReference type="HAMAP" id="MF_00944">
    <property type="entry name" value="YchF_OLA1_ATPase"/>
    <property type="match status" value="1"/>
</dbReference>
<dbReference type="AlphaFoldDB" id="A9UXF4"/>
<dbReference type="GO" id="GO:0043023">
    <property type="term" value="F:ribosomal large subunit binding"/>
    <property type="evidence" value="ECO:0007669"/>
    <property type="project" value="UniProtKB-UniRule"/>
</dbReference>
<evidence type="ECO:0000256" key="3">
    <source>
        <dbReference type="ARBA" id="ARBA00022741"/>
    </source>
</evidence>
<dbReference type="Pfam" id="PF01926">
    <property type="entry name" value="MMR_HSR1"/>
    <property type="match status" value="1"/>
</dbReference>
<protein>
    <recommendedName>
        <fullName evidence="5">Obg-like ATPase 1</fullName>
    </recommendedName>
</protein>
<dbReference type="Pfam" id="PF06071">
    <property type="entry name" value="YchF-GTPase_C"/>
    <property type="match status" value="1"/>
</dbReference>
<reference evidence="8 9" key="1">
    <citation type="journal article" date="2008" name="Nature">
        <title>The genome of the choanoflagellate Monosiga brevicollis and the origin of metazoans.</title>
        <authorList>
            <consortium name="JGI Sequencing"/>
            <person name="King N."/>
            <person name="Westbrook M.J."/>
            <person name="Young S.L."/>
            <person name="Kuo A."/>
            <person name="Abedin M."/>
            <person name="Chapman J."/>
            <person name="Fairclough S."/>
            <person name="Hellsten U."/>
            <person name="Isogai Y."/>
            <person name="Letunic I."/>
            <person name="Marr M."/>
            <person name="Pincus D."/>
            <person name="Putnam N."/>
            <person name="Rokas A."/>
            <person name="Wright K.J."/>
            <person name="Zuzow R."/>
            <person name="Dirks W."/>
            <person name="Good M."/>
            <person name="Goodstein D."/>
            <person name="Lemons D."/>
            <person name="Li W."/>
            <person name="Lyons J.B."/>
            <person name="Morris A."/>
            <person name="Nichols S."/>
            <person name="Richter D.J."/>
            <person name="Salamov A."/>
            <person name="Bork P."/>
            <person name="Lim W.A."/>
            <person name="Manning G."/>
            <person name="Miller W.T."/>
            <person name="McGinnis W."/>
            <person name="Shapiro H."/>
            <person name="Tjian R."/>
            <person name="Grigoriev I.V."/>
            <person name="Rokhsar D."/>
        </authorList>
    </citation>
    <scope>NUCLEOTIDE SEQUENCE [LARGE SCALE GENOMIC DNA]</scope>
    <source>
        <strain evidence="9">MX1 / ATCC 50154</strain>
    </source>
</reference>
<accession>A9UXF4</accession>
<dbReference type="NCBIfam" id="TIGR00092">
    <property type="entry name" value="redox-regulated ATPase YchF"/>
    <property type="match status" value="1"/>
</dbReference>
<name>A9UXF4_MONBE</name>
<evidence type="ECO:0000256" key="2">
    <source>
        <dbReference type="ARBA" id="ARBA00022723"/>
    </source>
</evidence>
<comment type="subcellular location">
    <subcellularLocation>
        <location evidence="5">Cytoplasm</location>
    </subcellularLocation>
</comment>
<comment type="cofactor">
    <cofactor evidence="1">
        <name>Mg(2+)</name>
        <dbReference type="ChEBI" id="CHEBI:18420"/>
    </cofactor>
</comment>
<dbReference type="SUPFAM" id="SSF81271">
    <property type="entry name" value="TGS-like"/>
    <property type="match status" value="1"/>
</dbReference>
<keyword evidence="9" id="KW-1185">Reference proteome</keyword>
<dbReference type="GO" id="GO:0005524">
    <property type="term" value="F:ATP binding"/>
    <property type="evidence" value="ECO:0007669"/>
    <property type="project" value="UniProtKB-UniRule"/>
</dbReference>
<dbReference type="FunFam" id="3.10.20.30:FF:000001">
    <property type="entry name" value="Ribosome-binding ATPase YchF"/>
    <property type="match status" value="1"/>
</dbReference>
<evidence type="ECO:0000256" key="5">
    <source>
        <dbReference type="HAMAP-Rule" id="MF_03167"/>
    </source>
</evidence>
<dbReference type="GeneID" id="5890545"/>
<evidence type="ECO:0000313" key="9">
    <source>
        <dbReference type="Proteomes" id="UP000001357"/>
    </source>
</evidence>
<dbReference type="GO" id="GO:0005525">
    <property type="term" value="F:GTP binding"/>
    <property type="evidence" value="ECO:0007669"/>
    <property type="project" value="InterPro"/>
</dbReference>
<dbReference type="InterPro" id="IPR023192">
    <property type="entry name" value="TGS-like_dom_sf"/>
</dbReference>
<dbReference type="RefSeq" id="XP_001745418.1">
    <property type="nucleotide sequence ID" value="XM_001745366.1"/>
</dbReference>
<feature type="domain" description="TGS" evidence="7">
    <location>
        <begin position="309"/>
        <end position="392"/>
    </location>
</feature>
<dbReference type="GO" id="GO:0005737">
    <property type="term" value="C:cytoplasm"/>
    <property type="evidence" value="ECO:0000318"/>
    <property type="project" value="GO_Central"/>
</dbReference>
<dbReference type="PANTHER" id="PTHR23305:SF18">
    <property type="entry name" value="OBG-TYPE G DOMAIN-CONTAINING PROTEIN"/>
    <property type="match status" value="1"/>
</dbReference>
<dbReference type="PIRSF" id="PIRSF006641">
    <property type="entry name" value="CHP00092"/>
    <property type="match status" value="1"/>
</dbReference>
<dbReference type="InterPro" id="IPR004396">
    <property type="entry name" value="ATPase_YchF/OLA1"/>
</dbReference>
<keyword evidence="5" id="KW-0963">Cytoplasm</keyword>
<dbReference type="PRINTS" id="PR00326">
    <property type="entry name" value="GTP1OBG"/>
</dbReference>